<dbReference type="PANTHER" id="PTHR47389:SF4">
    <property type="entry name" value="OS09G0436400 PROTEIN"/>
    <property type="match status" value="1"/>
</dbReference>
<dbReference type="PANTHER" id="PTHR47389">
    <property type="entry name" value="OS09G0436400 PROTEIN"/>
    <property type="match status" value="1"/>
</dbReference>
<proteinExistence type="predicted"/>
<gene>
    <name evidence="1" type="ORF">POTOM_056671</name>
</gene>
<evidence type="ECO:0000313" key="1">
    <source>
        <dbReference type="EMBL" id="KAG6739089.1"/>
    </source>
</evidence>
<reference evidence="1" key="1">
    <citation type="journal article" date="2020" name="bioRxiv">
        <title>Hybrid origin of Populus tomentosa Carr. identified through genome sequencing and phylogenomic analysis.</title>
        <authorList>
            <person name="An X."/>
            <person name="Gao K."/>
            <person name="Chen Z."/>
            <person name="Li J."/>
            <person name="Yang X."/>
            <person name="Yang X."/>
            <person name="Zhou J."/>
            <person name="Guo T."/>
            <person name="Zhao T."/>
            <person name="Huang S."/>
            <person name="Miao D."/>
            <person name="Khan W.U."/>
            <person name="Rao P."/>
            <person name="Ye M."/>
            <person name="Lei B."/>
            <person name="Liao W."/>
            <person name="Wang J."/>
            <person name="Ji L."/>
            <person name="Li Y."/>
            <person name="Guo B."/>
            <person name="Mustafa N.S."/>
            <person name="Li S."/>
            <person name="Yun Q."/>
            <person name="Keller S.R."/>
            <person name="Mao J."/>
            <person name="Zhang R."/>
            <person name="Strauss S.H."/>
        </authorList>
    </citation>
    <scope>NUCLEOTIDE SEQUENCE</scope>
    <source>
        <strain evidence="1">GM15</strain>
        <tissue evidence="1">Leaf</tissue>
    </source>
</reference>
<comment type="caution">
    <text evidence="1">The sequence shown here is derived from an EMBL/GenBank/DDBJ whole genome shotgun (WGS) entry which is preliminary data.</text>
</comment>
<name>A0A8X8C483_POPTO</name>
<dbReference type="EMBL" id="JAAWWB010000036">
    <property type="protein sequence ID" value="KAG6739089.1"/>
    <property type="molecule type" value="Genomic_DNA"/>
</dbReference>
<sequence>MVVQSGKTPSFPILKSIDRIPPPPPFLKKRDDDTNLAALKVSLSVVCLAAYDRGSGEKCFACTGTIVECEGAAGDDGKFEATILTSASLFHSYRDPSQITVEVHLSDGSSYEGEVSAFDLHYNIATVKFKPDKPPQKARLKWIDDSMSLQPDNDHTMVEANFFNLCPGDKVIALARVQDQYHHKLLVSSGDFRSVPHPWLGMEFTNLYAADVVTLEEIVQLFPLVCKGVIVEEDSQWAVLNLTSEAVLGLLELWYCSIQGICVESCVTKETNERDLGRILGVLLHVIVDPNLPKLIINEFEKLAYKSSKTVTFEHLYQVTEESPADRAEIQPNDVIIKCDREVVSCSLKFFGMIWDKVGKSMELEVMRAGVCGPLKLAILADDLLPDSYNRMTNTFVLGGHFLEIMEAGFPALLIKCRHAYVTENQGYLDDLKGSQLKEFFDCMAPTVVHIDNKDKDSGSGVIIDEGRSIITCAHEIKHDSEPTILRVSQKGGTKVSISKHDEESDLCVLKYQKKKNKKVDYAEVYLGDDTVKIGQEVYIISMSAGLPHVFTCAKITGYGTYGTLGFDFGNKSQPMFMVSDISIVSGCYGAPVFDARGRVLGIVTHGHLGYNVVRKFVGNDFV</sequence>
<dbReference type="Pfam" id="PF13365">
    <property type="entry name" value="Trypsin_2"/>
    <property type="match status" value="1"/>
</dbReference>
<dbReference type="Proteomes" id="UP000886885">
    <property type="component" value="Chromosome 18D"/>
</dbReference>
<accession>A0A8X8C483</accession>
<organism evidence="1 2">
    <name type="scientific">Populus tomentosa</name>
    <name type="common">Chinese white poplar</name>
    <dbReference type="NCBI Taxonomy" id="118781"/>
    <lineage>
        <taxon>Eukaryota</taxon>
        <taxon>Viridiplantae</taxon>
        <taxon>Streptophyta</taxon>
        <taxon>Embryophyta</taxon>
        <taxon>Tracheophyta</taxon>
        <taxon>Spermatophyta</taxon>
        <taxon>Magnoliopsida</taxon>
        <taxon>eudicotyledons</taxon>
        <taxon>Gunneridae</taxon>
        <taxon>Pentapetalae</taxon>
        <taxon>rosids</taxon>
        <taxon>fabids</taxon>
        <taxon>Malpighiales</taxon>
        <taxon>Salicaceae</taxon>
        <taxon>Saliceae</taxon>
        <taxon>Populus</taxon>
    </lineage>
</organism>
<dbReference type="AlphaFoldDB" id="A0A8X8C483"/>
<keyword evidence="2" id="KW-1185">Reference proteome</keyword>
<dbReference type="OrthoDB" id="1748676at2759"/>
<protein>
    <submittedName>
        <fullName evidence="1">Uncharacterized protein</fullName>
    </submittedName>
</protein>
<evidence type="ECO:0000313" key="2">
    <source>
        <dbReference type="Proteomes" id="UP000886885"/>
    </source>
</evidence>